<proteinExistence type="predicted"/>
<evidence type="ECO:0000313" key="1">
    <source>
        <dbReference type="EMBL" id="EFG79294.1"/>
    </source>
</evidence>
<keyword evidence="2" id="KW-1185">Reference proteome</keyword>
<name>D5P3Q1_9MYCO</name>
<organism evidence="1 2">
    <name type="scientific">Mycobacterium parascrofulaceum ATCC BAA-614</name>
    <dbReference type="NCBI Taxonomy" id="525368"/>
    <lineage>
        <taxon>Bacteria</taxon>
        <taxon>Bacillati</taxon>
        <taxon>Actinomycetota</taxon>
        <taxon>Actinomycetes</taxon>
        <taxon>Mycobacteriales</taxon>
        <taxon>Mycobacteriaceae</taxon>
        <taxon>Mycobacterium</taxon>
        <taxon>Mycobacterium simiae complex</taxon>
    </lineage>
</organism>
<reference evidence="1 2" key="1">
    <citation type="submission" date="2010-04" db="EMBL/GenBank/DDBJ databases">
        <authorList>
            <person name="Muzny D."/>
            <person name="Qin X."/>
            <person name="Deng J."/>
            <person name="Jiang H."/>
            <person name="Liu Y."/>
            <person name="Qu J."/>
            <person name="Song X.-Z."/>
            <person name="Zhang L."/>
            <person name="Thornton R."/>
            <person name="Coyle M."/>
            <person name="Francisco L."/>
            <person name="Jackson L."/>
            <person name="Javaid M."/>
            <person name="Korchina V."/>
            <person name="Kovar C."/>
            <person name="Mata R."/>
            <person name="Mathew T."/>
            <person name="Ngo R."/>
            <person name="Nguyen L."/>
            <person name="Nguyen N."/>
            <person name="Okwuonu G."/>
            <person name="Ongeri F."/>
            <person name="Pham C."/>
            <person name="Simmons D."/>
            <person name="Wilczek-Boney K."/>
            <person name="Hale W."/>
            <person name="Jakkamsetti A."/>
            <person name="Pham P."/>
            <person name="Ruth R."/>
            <person name="San Lucas F."/>
            <person name="Warren J."/>
            <person name="Zhang J."/>
            <person name="Zhao Z."/>
            <person name="Zhou C."/>
            <person name="Zhu D."/>
            <person name="Lee S."/>
            <person name="Bess C."/>
            <person name="Blankenburg K."/>
            <person name="Forbes L."/>
            <person name="Fu Q."/>
            <person name="Gubbala S."/>
            <person name="Hirani K."/>
            <person name="Jayaseelan J.C."/>
            <person name="Lara F."/>
            <person name="Munidasa M."/>
            <person name="Palculict T."/>
            <person name="Patil S."/>
            <person name="Pu L.-L."/>
            <person name="Saada N."/>
            <person name="Tang L."/>
            <person name="Weissenberger G."/>
            <person name="Zhu Y."/>
            <person name="Hemphill L."/>
            <person name="Shang Y."/>
            <person name="Youmans B."/>
            <person name="Ayvaz T."/>
            <person name="Ross M."/>
            <person name="Santibanez J."/>
            <person name="Aqrawi P."/>
            <person name="Gross S."/>
            <person name="Joshi V."/>
            <person name="Fowler G."/>
            <person name="Nazareth L."/>
            <person name="Reid J."/>
            <person name="Worley K."/>
            <person name="Petrosino J."/>
            <person name="Highlander S."/>
            <person name="Gibbs R."/>
        </authorList>
    </citation>
    <scope>NUCLEOTIDE SEQUENCE [LARGE SCALE GENOMIC DNA]</scope>
    <source>
        <strain evidence="1 2">ATCC BAA-614</strain>
    </source>
</reference>
<dbReference type="Proteomes" id="UP000003653">
    <property type="component" value="Unassembled WGS sequence"/>
</dbReference>
<dbReference type="HOGENOM" id="CLU_3313063_0_0_11"/>
<protein>
    <submittedName>
        <fullName evidence="1">Uncharacterized protein</fullName>
    </submittedName>
</protein>
<comment type="caution">
    <text evidence="1">The sequence shown here is derived from an EMBL/GenBank/DDBJ whole genome shotgun (WGS) entry which is preliminary data.</text>
</comment>
<evidence type="ECO:0000313" key="2">
    <source>
        <dbReference type="Proteomes" id="UP000003653"/>
    </source>
</evidence>
<dbReference type="AlphaFoldDB" id="D5P3Q1"/>
<sequence length="39" mass="4324">MPGRRAQRAPGIAERCYPSAELVRGHESASQALLSWWGQ</sequence>
<accession>D5P3Q1</accession>
<dbReference type="EMBL" id="ADNV01000078">
    <property type="protein sequence ID" value="EFG79294.1"/>
    <property type="molecule type" value="Genomic_DNA"/>
</dbReference>
<gene>
    <name evidence="1" type="ORF">HMPREF0591_0795</name>
</gene>